<dbReference type="InterPro" id="IPR029149">
    <property type="entry name" value="Creatin/AminoP/Spt16_N"/>
</dbReference>
<proteinExistence type="inferred from homology"/>
<dbReference type="RefSeq" id="WP_019468388.1">
    <property type="nucleotide sequence ID" value="NZ_BKAS01000006.1"/>
</dbReference>
<dbReference type="PANTHER" id="PTHR46112">
    <property type="entry name" value="AMINOPEPTIDASE"/>
    <property type="match status" value="1"/>
</dbReference>
<dbReference type="InterPro" id="IPR001131">
    <property type="entry name" value="Peptidase_M24B_aminopep-P_CS"/>
</dbReference>
<name>A0A0M2NV95_STACC</name>
<dbReference type="Pfam" id="PF01321">
    <property type="entry name" value="Creatinase_N"/>
    <property type="match status" value="1"/>
</dbReference>
<dbReference type="AlphaFoldDB" id="A0A0M2NV95"/>
<dbReference type="InterPro" id="IPR000994">
    <property type="entry name" value="Pept_M24"/>
</dbReference>
<dbReference type="EMBL" id="LAKJ01000013">
    <property type="protein sequence ID" value="KKI63646.1"/>
    <property type="molecule type" value="Genomic_DNA"/>
</dbReference>
<keyword evidence="2" id="KW-0378">Hydrolase</keyword>
<dbReference type="Gene3D" id="3.40.350.10">
    <property type="entry name" value="Creatinase/prolidase N-terminal domain"/>
    <property type="match status" value="1"/>
</dbReference>
<dbReference type="CDD" id="cd01092">
    <property type="entry name" value="APP-like"/>
    <property type="match status" value="1"/>
</dbReference>
<evidence type="ECO:0000313" key="7">
    <source>
        <dbReference type="Proteomes" id="UP000034455"/>
    </source>
</evidence>
<protein>
    <submittedName>
        <fullName evidence="6">Aminopeptidase YpdF</fullName>
    </submittedName>
</protein>
<dbReference type="InterPro" id="IPR000587">
    <property type="entry name" value="Creatinase_N"/>
</dbReference>
<dbReference type="SUPFAM" id="SSF53092">
    <property type="entry name" value="Creatinase/prolidase N-terminal domain"/>
    <property type="match status" value="1"/>
</dbReference>
<evidence type="ECO:0000259" key="4">
    <source>
        <dbReference type="Pfam" id="PF00557"/>
    </source>
</evidence>
<evidence type="ECO:0000256" key="1">
    <source>
        <dbReference type="ARBA" id="ARBA00022723"/>
    </source>
</evidence>
<reference evidence="6 7" key="1">
    <citation type="submission" date="2015-03" db="EMBL/GenBank/DDBJ databases">
        <title>Genome Assembly of Staphylococcus cohnii subsp. cohnii strain G22B2.</title>
        <authorList>
            <person name="Nair G."/>
            <person name="Kaur G."/>
            <person name="Khatri I."/>
            <person name="Singh N.K."/>
            <person name="Sathyabama S."/>
            <person name="Maurya S.K."/>
            <person name="Subramanian S."/>
            <person name="Agrewala J.N."/>
            <person name="Mayilraj S."/>
        </authorList>
    </citation>
    <scope>NUCLEOTIDE SEQUENCE [LARGE SCALE GENOMIC DNA]</scope>
    <source>
        <strain evidence="6 7">G22B2</strain>
    </source>
</reference>
<evidence type="ECO:0000259" key="5">
    <source>
        <dbReference type="Pfam" id="PF01321"/>
    </source>
</evidence>
<dbReference type="Gene3D" id="3.90.230.10">
    <property type="entry name" value="Creatinase/methionine aminopeptidase superfamily"/>
    <property type="match status" value="1"/>
</dbReference>
<accession>A0A0M2NV95</accession>
<evidence type="ECO:0000256" key="3">
    <source>
        <dbReference type="RuleBase" id="RU000590"/>
    </source>
</evidence>
<keyword evidence="6" id="KW-0645">Protease</keyword>
<feature type="domain" description="Peptidase M24" evidence="4">
    <location>
        <begin position="134"/>
        <end position="336"/>
    </location>
</feature>
<dbReference type="InterPro" id="IPR050659">
    <property type="entry name" value="Peptidase_M24B"/>
</dbReference>
<evidence type="ECO:0000256" key="2">
    <source>
        <dbReference type="ARBA" id="ARBA00022801"/>
    </source>
</evidence>
<dbReference type="GO" id="GO:0046872">
    <property type="term" value="F:metal ion binding"/>
    <property type="evidence" value="ECO:0007669"/>
    <property type="project" value="UniProtKB-KW"/>
</dbReference>
<dbReference type="PATRIC" id="fig|74704.6.peg.708"/>
<dbReference type="Pfam" id="PF00557">
    <property type="entry name" value="Peptidase_M24"/>
    <property type="match status" value="1"/>
</dbReference>
<dbReference type="SUPFAM" id="SSF55920">
    <property type="entry name" value="Creatinase/aminopeptidase"/>
    <property type="match status" value="1"/>
</dbReference>
<dbReference type="Proteomes" id="UP000034455">
    <property type="component" value="Unassembled WGS sequence"/>
</dbReference>
<organism evidence="6 7">
    <name type="scientific">Staphylococcus cohnii subsp. cohnii</name>
    <dbReference type="NCBI Taxonomy" id="74704"/>
    <lineage>
        <taxon>Bacteria</taxon>
        <taxon>Bacillati</taxon>
        <taxon>Bacillota</taxon>
        <taxon>Bacilli</taxon>
        <taxon>Bacillales</taxon>
        <taxon>Staphylococcaceae</taxon>
        <taxon>Staphylococcus</taxon>
        <taxon>Staphylococcus cohnii species complex</taxon>
    </lineage>
</organism>
<comment type="caution">
    <text evidence="6">The sequence shown here is derived from an EMBL/GenBank/DDBJ whole genome shotgun (WGS) entry which is preliminary data.</text>
</comment>
<dbReference type="GeneID" id="58097472"/>
<keyword evidence="1 3" id="KW-0479">Metal-binding</keyword>
<keyword evidence="6" id="KW-0031">Aminopeptidase</keyword>
<dbReference type="GO" id="GO:0004177">
    <property type="term" value="F:aminopeptidase activity"/>
    <property type="evidence" value="ECO:0007669"/>
    <property type="project" value="UniProtKB-KW"/>
</dbReference>
<evidence type="ECO:0000313" key="6">
    <source>
        <dbReference type="EMBL" id="KKI63646.1"/>
    </source>
</evidence>
<dbReference type="InterPro" id="IPR036005">
    <property type="entry name" value="Creatinase/aminopeptidase-like"/>
</dbReference>
<dbReference type="PROSITE" id="PS00491">
    <property type="entry name" value="PROLINE_PEPTIDASE"/>
    <property type="match status" value="1"/>
</dbReference>
<sequence length="352" mass="38625">MNRIDKLKAALKTKHLEAIIVLSDYNRRYLSGFTGTSGALIITNEEKLLLTDFRYIEQATTQATDFKIIKQQGQLIESIKSTLEELNVQNVGFEGDLVSYDTYLQLSKSYISLISISGLIEKIREVKDEQEIANIQKAAQIVDDAYEYILTVAKAGMTELELKAKLESKMLDLGSEGPSFNTIVASGVRGALPHGVASDKVINQGELITLDYGAYYNGYASDITRTFAIGEPDAQLKEIYQIVLQANVKGIEAAKKGMTGKELDAVARDYITEKGYGEAFGHSLGHGIGLEVHEGPNLSKKSESPLELNNCVTIEPGIYLDGIGGVRIEDDILITENGCERFTKSSKDLIIL</sequence>
<gene>
    <name evidence="6" type="ORF">UF66_0693</name>
</gene>
<comment type="similarity">
    <text evidence="3">Belongs to the peptidase M24B family.</text>
</comment>
<dbReference type="PANTHER" id="PTHR46112:SF3">
    <property type="entry name" value="AMINOPEPTIDASE YPDF"/>
    <property type="match status" value="1"/>
</dbReference>
<feature type="domain" description="Creatinase N-terminal" evidence="5">
    <location>
        <begin position="3"/>
        <end position="126"/>
    </location>
</feature>